<organism evidence="3 4">
    <name type="scientific">Kitasatospora herbaricolor</name>
    <dbReference type="NCBI Taxonomy" id="68217"/>
    <lineage>
        <taxon>Bacteria</taxon>
        <taxon>Bacillati</taxon>
        <taxon>Actinomycetota</taxon>
        <taxon>Actinomycetes</taxon>
        <taxon>Kitasatosporales</taxon>
        <taxon>Streptomycetaceae</taxon>
        <taxon>Kitasatospora</taxon>
    </lineage>
</organism>
<name>A0ABZ1WC87_9ACTN</name>
<dbReference type="Proteomes" id="UP001432014">
    <property type="component" value="Chromosome"/>
</dbReference>
<dbReference type="RefSeq" id="WP_329495311.1">
    <property type="nucleotide sequence ID" value="NZ_CP108460.1"/>
</dbReference>
<dbReference type="PANTHER" id="PTHR30547:SF0">
    <property type="entry name" value="BLR8175 PROTEIN"/>
    <property type="match status" value="1"/>
</dbReference>
<dbReference type="EMBL" id="CP108482">
    <property type="protein sequence ID" value="WUS58475.1"/>
    <property type="molecule type" value="Genomic_DNA"/>
</dbReference>
<gene>
    <name evidence="3" type="ORF">OG469_24945</name>
</gene>
<dbReference type="PANTHER" id="PTHR30547">
    <property type="entry name" value="UNCHARACTERIZED PROTEIN YHCG-RELATED"/>
    <property type="match status" value="1"/>
</dbReference>
<dbReference type="Pfam" id="PF06250">
    <property type="entry name" value="YhcG_C"/>
    <property type="match status" value="1"/>
</dbReference>
<sequence length="361" mass="40870">MNNEIVAPSSLPTQAGAGNLPPGYDNLLRDIKAEISSAHIRVHRVINTEMIEHYWRIGRIILERQEREGWGTKVVDRLSVDLRTSFPNQRGYSRRSLIYMQKTAKSWPDGIVQQAAAQIPWGHVIVLLDSLDDRPTRDFYAAEAVRHGWSRNVLVHHIETGLHRRQGVAPNNFDATVPEGADLLKELVKDPYQLEFTRLGDGHSEQNLETALVDHVVRFLQELGVGFAFVGRQYPLQVGSQQFKMDLLFYHLRLHRYVVVELKIGRAQPEHLGKLGFYTAVVDDKVRDAERDDATLGILIAAHRDEDVVQYSLRGTNQPLAVTTYRTLPAELRPLLPSPEDLARVTHEVLEKHGGGETQEA</sequence>
<reference evidence="3 4" key="1">
    <citation type="submission" date="2022-10" db="EMBL/GenBank/DDBJ databases">
        <title>The complete genomes of actinobacterial strains from the NBC collection.</title>
        <authorList>
            <person name="Joergensen T.S."/>
            <person name="Alvarez Arevalo M."/>
            <person name="Sterndorff E.B."/>
            <person name="Faurdal D."/>
            <person name="Vuksanovic O."/>
            <person name="Mourched A.-S."/>
            <person name="Charusanti P."/>
            <person name="Shaw S."/>
            <person name="Blin K."/>
            <person name="Weber T."/>
        </authorList>
    </citation>
    <scope>NUCLEOTIDE SEQUENCE [LARGE SCALE GENOMIC DNA]</scope>
    <source>
        <strain evidence="3 4">NBC_01247</strain>
    </source>
</reference>
<dbReference type="InterPro" id="IPR009362">
    <property type="entry name" value="YhcG_C"/>
</dbReference>
<keyword evidence="4" id="KW-1185">Reference proteome</keyword>
<dbReference type="InterPro" id="IPR011856">
    <property type="entry name" value="tRNA_endonuc-like_dom_sf"/>
</dbReference>
<evidence type="ECO:0000259" key="1">
    <source>
        <dbReference type="Pfam" id="PF06250"/>
    </source>
</evidence>
<dbReference type="InterPro" id="IPR053148">
    <property type="entry name" value="PD-DEXK-like_domain"/>
</dbReference>
<dbReference type="Pfam" id="PF17761">
    <property type="entry name" value="DUF1016_N"/>
    <property type="match status" value="1"/>
</dbReference>
<accession>A0ABZ1WC87</accession>
<proteinExistence type="predicted"/>
<protein>
    <submittedName>
        <fullName evidence="3">PDDEXK nuclease domain-containing protein</fullName>
    </submittedName>
</protein>
<evidence type="ECO:0000259" key="2">
    <source>
        <dbReference type="Pfam" id="PF17761"/>
    </source>
</evidence>
<feature type="domain" description="YhcG PDDEXK nuclease" evidence="1">
    <location>
        <begin position="186"/>
        <end position="331"/>
    </location>
</feature>
<dbReference type="InterPro" id="IPR041527">
    <property type="entry name" value="YhcG_N"/>
</dbReference>
<feature type="domain" description="YhcG N-terminal" evidence="2">
    <location>
        <begin position="30"/>
        <end position="165"/>
    </location>
</feature>
<dbReference type="Gene3D" id="3.40.1350.10">
    <property type="match status" value="1"/>
</dbReference>
<evidence type="ECO:0000313" key="3">
    <source>
        <dbReference type="EMBL" id="WUS58475.1"/>
    </source>
</evidence>
<evidence type="ECO:0000313" key="4">
    <source>
        <dbReference type="Proteomes" id="UP001432014"/>
    </source>
</evidence>